<feature type="transmembrane region" description="Helical" evidence="6">
    <location>
        <begin position="127"/>
        <end position="146"/>
    </location>
</feature>
<evidence type="ECO:0000256" key="3">
    <source>
        <dbReference type="ARBA" id="ARBA00022692"/>
    </source>
</evidence>
<protein>
    <submittedName>
        <fullName evidence="8">Na(+)/serine-threonine symporter</fullName>
    </submittedName>
    <submittedName>
        <fullName evidence="7">Serine/threonine transporter SstT</fullName>
    </submittedName>
</protein>
<keyword evidence="4 6" id="KW-1133">Transmembrane helix</keyword>
<dbReference type="Gene3D" id="1.10.3860.10">
    <property type="entry name" value="Sodium:dicarboxylate symporter"/>
    <property type="match status" value="1"/>
</dbReference>
<keyword evidence="2" id="KW-0813">Transport</keyword>
<dbReference type="AlphaFoldDB" id="A0A0W0TNE9"/>
<dbReference type="GO" id="GO:0005295">
    <property type="term" value="F:neutral L-amino acid:sodium symporter activity"/>
    <property type="evidence" value="ECO:0007669"/>
    <property type="project" value="TreeGrafter"/>
</dbReference>
<dbReference type="STRING" id="453.Lfee_1960"/>
<reference evidence="8 10" key="2">
    <citation type="submission" date="2018-06" db="EMBL/GenBank/DDBJ databases">
        <authorList>
            <consortium name="Pathogen Informatics"/>
            <person name="Doyle S."/>
        </authorList>
    </citation>
    <scope>NUCLEOTIDE SEQUENCE [LARGE SCALE GENOMIC DNA]</scope>
    <source>
        <strain evidence="8 10">NCTC12022</strain>
    </source>
</reference>
<comment type="subcellular location">
    <subcellularLocation>
        <location evidence="1">Membrane</location>
        <topology evidence="1">Multi-pass membrane protein</topology>
    </subcellularLocation>
</comment>
<dbReference type="EMBL" id="UASS01000027">
    <property type="protein sequence ID" value="SPX61895.1"/>
    <property type="molecule type" value="Genomic_DNA"/>
</dbReference>
<dbReference type="Proteomes" id="UP000251942">
    <property type="component" value="Unassembled WGS sequence"/>
</dbReference>
<evidence type="ECO:0000256" key="6">
    <source>
        <dbReference type="SAM" id="Phobius"/>
    </source>
</evidence>
<dbReference type="InterPro" id="IPR036458">
    <property type="entry name" value="Na:dicarbo_symporter_sf"/>
</dbReference>
<evidence type="ECO:0000256" key="1">
    <source>
        <dbReference type="ARBA" id="ARBA00004141"/>
    </source>
</evidence>
<feature type="transmembrane region" description="Helical" evidence="6">
    <location>
        <begin position="341"/>
        <end position="360"/>
    </location>
</feature>
<proteinExistence type="predicted"/>
<evidence type="ECO:0000313" key="9">
    <source>
        <dbReference type="Proteomes" id="UP000054698"/>
    </source>
</evidence>
<sequence>MHLDFKKFKLPLILLAIFLVPLLFGQYIPVQIKSISYAFSLSMKAVLEFFMPFIIFSFVFSCLGNLQKGAVFFVFLLIVCVFASNFTALMFGYTSGYIGLSLFHFNAASIDSMPQLVPAWQFHLTKLISNDIALLIGFFTGIFFSLRPNPIAKKIGTNLNKAANGFLKKLFIPLLPFFILGFLFKLEYEQVLQTSLKLYGPILVLIIASQWLYLTFWYLTASNFSLKKFFFYLKNVLPASLTGLSTISSAASMPVLLVSTEKNLNDAEKAKMLVPAIINIHTIGSAIGVPILALATILTFGLPLPSLHTFIIFAFYTALAKYAVAAVPGGVIIVVTPLLEAHLGFSSDMVGLITAIYLICDPFGTTANVTGNGVFPIMFTKLHERLKDLRLPNLIGARKTTFAND</sequence>
<feature type="transmembrane region" description="Helical" evidence="6">
    <location>
        <begin position="70"/>
        <end position="93"/>
    </location>
</feature>
<keyword evidence="9" id="KW-1185">Reference proteome</keyword>
<evidence type="ECO:0000313" key="10">
    <source>
        <dbReference type="Proteomes" id="UP000251942"/>
    </source>
</evidence>
<evidence type="ECO:0000256" key="2">
    <source>
        <dbReference type="ARBA" id="ARBA00022448"/>
    </source>
</evidence>
<gene>
    <name evidence="7" type="primary">sstT</name>
    <name evidence="7" type="ORF">Lfee_1960</name>
    <name evidence="8" type="ORF">NCTC12022_02651</name>
</gene>
<dbReference type="PATRIC" id="fig|453.4.peg.2149"/>
<organism evidence="7 9">
    <name type="scientific">Legionella feeleii</name>
    <dbReference type="NCBI Taxonomy" id="453"/>
    <lineage>
        <taxon>Bacteria</taxon>
        <taxon>Pseudomonadati</taxon>
        <taxon>Pseudomonadota</taxon>
        <taxon>Gammaproteobacteria</taxon>
        <taxon>Legionellales</taxon>
        <taxon>Legionellaceae</taxon>
        <taxon>Legionella</taxon>
    </lineage>
</organism>
<dbReference type="GO" id="GO:0032329">
    <property type="term" value="P:serine transport"/>
    <property type="evidence" value="ECO:0007669"/>
    <property type="project" value="TreeGrafter"/>
</dbReference>
<dbReference type="EMBL" id="LNYB01000080">
    <property type="protein sequence ID" value="KTC97048.1"/>
    <property type="molecule type" value="Genomic_DNA"/>
</dbReference>
<dbReference type="Pfam" id="PF00375">
    <property type="entry name" value="SDF"/>
    <property type="match status" value="1"/>
</dbReference>
<name>A0A0W0TNE9_9GAMM</name>
<dbReference type="PANTHER" id="PTHR42865:SF8">
    <property type="entry name" value="SERINE_THREONINE TRANSPORTER SSTT"/>
    <property type="match status" value="1"/>
</dbReference>
<dbReference type="Proteomes" id="UP000054698">
    <property type="component" value="Unassembled WGS sequence"/>
</dbReference>
<evidence type="ECO:0000256" key="5">
    <source>
        <dbReference type="ARBA" id="ARBA00023136"/>
    </source>
</evidence>
<feature type="transmembrane region" description="Helical" evidence="6">
    <location>
        <begin position="231"/>
        <end position="256"/>
    </location>
</feature>
<keyword evidence="5 6" id="KW-0472">Membrane</keyword>
<dbReference type="InterPro" id="IPR001991">
    <property type="entry name" value="Na-dicarboxylate_symporter"/>
</dbReference>
<dbReference type="OrthoDB" id="9768885at2"/>
<keyword evidence="3 6" id="KW-0812">Transmembrane</keyword>
<dbReference type="SUPFAM" id="SSF118215">
    <property type="entry name" value="Proton glutamate symport protein"/>
    <property type="match status" value="1"/>
</dbReference>
<feature type="transmembrane region" description="Helical" evidence="6">
    <location>
        <begin position="276"/>
        <end position="298"/>
    </location>
</feature>
<feature type="transmembrane region" description="Helical" evidence="6">
    <location>
        <begin position="41"/>
        <end position="63"/>
    </location>
</feature>
<evidence type="ECO:0000313" key="8">
    <source>
        <dbReference type="EMBL" id="SPX61895.1"/>
    </source>
</evidence>
<feature type="transmembrane region" description="Helical" evidence="6">
    <location>
        <begin position="166"/>
        <end position="186"/>
    </location>
</feature>
<dbReference type="RefSeq" id="WP_058446254.1">
    <property type="nucleotide sequence ID" value="NZ_CAAAHT010000059.1"/>
</dbReference>
<dbReference type="PANTHER" id="PTHR42865">
    <property type="entry name" value="PROTON/GLUTAMATE-ASPARTATE SYMPORTER"/>
    <property type="match status" value="1"/>
</dbReference>
<evidence type="ECO:0000256" key="4">
    <source>
        <dbReference type="ARBA" id="ARBA00022989"/>
    </source>
</evidence>
<feature type="transmembrane region" description="Helical" evidence="6">
    <location>
        <begin position="310"/>
        <end position="335"/>
    </location>
</feature>
<evidence type="ECO:0000313" key="7">
    <source>
        <dbReference type="EMBL" id="KTC97048.1"/>
    </source>
</evidence>
<accession>A0A0W0TNE9</accession>
<dbReference type="GO" id="GO:0005886">
    <property type="term" value="C:plasma membrane"/>
    <property type="evidence" value="ECO:0007669"/>
    <property type="project" value="TreeGrafter"/>
</dbReference>
<feature type="transmembrane region" description="Helical" evidence="6">
    <location>
        <begin position="198"/>
        <end position="219"/>
    </location>
</feature>
<reference evidence="7 9" key="1">
    <citation type="submission" date="2015-11" db="EMBL/GenBank/DDBJ databases">
        <title>Genomic analysis of 38 Legionella species identifies large and diverse effector repertoires.</title>
        <authorList>
            <person name="Burstein D."/>
            <person name="Amaro F."/>
            <person name="Zusman T."/>
            <person name="Lifshitz Z."/>
            <person name="Cohen O."/>
            <person name="Gilbert J.A."/>
            <person name="Pupko T."/>
            <person name="Shuman H.A."/>
            <person name="Segal G."/>
        </authorList>
    </citation>
    <scope>NUCLEOTIDE SEQUENCE [LARGE SCALE GENOMIC DNA]</scope>
    <source>
        <strain evidence="7 9">WO-44C</strain>
    </source>
</reference>